<keyword evidence="1" id="KW-1133">Transmembrane helix</keyword>
<name>A0ABN8SF72_9CNID</name>
<feature type="transmembrane region" description="Helical" evidence="1">
    <location>
        <begin position="20"/>
        <end position="42"/>
    </location>
</feature>
<evidence type="ECO:0000256" key="1">
    <source>
        <dbReference type="SAM" id="Phobius"/>
    </source>
</evidence>
<proteinExistence type="predicted"/>
<accession>A0ABN8SF72</accession>
<protein>
    <submittedName>
        <fullName evidence="2">Uncharacterized protein</fullName>
    </submittedName>
</protein>
<evidence type="ECO:0000313" key="2">
    <source>
        <dbReference type="EMBL" id="CAH3190225.1"/>
    </source>
</evidence>
<dbReference type="CDD" id="cd00637">
    <property type="entry name" value="7tm_classA_rhodopsin-like"/>
    <property type="match status" value="1"/>
</dbReference>
<evidence type="ECO:0000313" key="3">
    <source>
        <dbReference type="Proteomes" id="UP001159427"/>
    </source>
</evidence>
<organism evidence="2 3">
    <name type="scientific">Porites evermanni</name>
    <dbReference type="NCBI Taxonomy" id="104178"/>
    <lineage>
        <taxon>Eukaryota</taxon>
        <taxon>Metazoa</taxon>
        <taxon>Cnidaria</taxon>
        <taxon>Anthozoa</taxon>
        <taxon>Hexacorallia</taxon>
        <taxon>Scleractinia</taxon>
        <taxon>Fungiina</taxon>
        <taxon>Poritidae</taxon>
        <taxon>Porites</taxon>
    </lineage>
</organism>
<sequence>MMTLLVHVLNRQMRTVPNMFVASLAASDFSTGIFFKHFIVLFGNSFKMAFWRCNVPISRLFIINFGINLGSHKGIDGAFPSLSFMLRGGQKVVYHPFKNFCRVHQFGGSSAFSAIRLVLYLALPSCVILFSYFRIFQKVRNHNQNLHL</sequence>
<feature type="non-terminal residue" evidence="2">
    <location>
        <position position="148"/>
    </location>
</feature>
<reference evidence="2 3" key="1">
    <citation type="submission" date="2022-05" db="EMBL/GenBank/DDBJ databases">
        <authorList>
            <consortium name="Genoscope - CEA"/>
            <person name="William W."/>
        </authorList>
    </citation>
    <scope>NUCLEOTIDE SEQUENCE [LARGE SCALE GENOMIC DNA]</scope>
</reference>
<keyword evidence="3" id="KW-1185">Reference proteome</keyword>
<keyword evidence="1" id="KW-0472">Membrane</keyword>
<gene>
    <name evidence="2" type="ORF">PEVE_00020242</name>
</gene>
<keyword evidence="1" id="KW-0812">Transmembrane</keyword>
<feature type="transmembrane region" description="Helical" evidence="1">
    <location>
        <begin position="117"/>
        <end position="136"/>
    </location>
</feature>
<comment type="caution">
    <text evidence="2">The sequence shown here is derived from an EMBL/GenBank/DDBJ whole genome shotgun (WGS) entry which is preliminary data.</text>
</comment>
<dbReference type="Proteomes" id="UP001159427">
    <property type="component" value="Unassembled WGS sequence"/>
</dbReference>
<dbReference type="EMBL" id="CALNXI010002718">
    <property type="protein sequence ID" value="CAH3190225.1"/>
    <property type="molecule type" value="Genomic_DNA"/>
</dbReference>
<dbReference type="SUPFAM" id="SSF81321">
    <property type="entry name" value="Family A G protein-coupled receptor-like"/>
    <property type="match status" value="1"/>
</dbReference>
<dbReference type="Gene3D" id="1.20.1070.10">
    <property type="entry name" value="Rhodopsin 7-helix transmembrane proteins"/>
    <property type="match status" value="1"/>
</dbReference>